<name>A0A2H3CE64_ARMGA</name>
<keyword evidence="2" id="KW-1185">Reference proteome</keyword>
<dbReference type="InParanoid" id="A0A2H3CE64"/>
<gene>
    <name evidence="1" type="ORF">ARMGADRAFT_1040682</name>
</gene>
<organism evidence="1 2">
    <name type="scientific">Armillaria gallica</name>
    <name type="common">Bulbous honey fungus</name>
    <name type="synonym">Armillaria bulbosa</name>
    <dbReference type="NCBI Taxonomy" id="47427"/>
    <lineage>
        <taxon>Eukaryota</taxon>
        <taxon>Fungi</taxon>
        <taxon>Dikarya</taxon>
        <taxon>Basidiomycota</taxon>
        <taxon>Agaricomycotina</taxon>
        <taxon>Agaricomycetes</taxon>
        <taxon>Agaricomycetidae</taxon>
        <taxon>Agaricales</taxon>
        <taxon>Marasmiineae</taxon>
        <taxon>Physalacriaceae</taxon>
        <taxon>Armillaria</taxon>
    </lineage>
</organism>
<accession>A0A2H3CE64</accession>
<evidence type="ECO:0000313" key="1">
    <source>
        <dbReference type="EMBL" id="PBK79624.1"/>
    </source>
</evidence>
<evidence type="ECO:0000313" key="2">
    <source>
        <dbReference type="Proteomes" id="UP000217790"/>
    </source>
</evidence>
<dbReference type="EMBL" id="KZ293768">
    <property type="protein sequence ID" value="PBK79624.1"/>
    <property type="molecule type" value="Genomic_DNA"/>
</dbReference>
<dbReference type="OrthoDB" id="2621411at2759"/>
<reference evidence="2" key="1">
    <citation type="journal article" date="2017" name="Nat. Ecol. Evol.">
        <title>Genome expansion and lineage-specific genetic innovations in the forest pathogenic fungi Armillaria.</title>
        <authorList>
            <person name="Sipos G."/>
            <person name="Prasanna A.N."/>
            <person name="Walter M.C."/>
            <person name="O'Connor E."/>
            <person name="Balint B."/>
            <person name="Krizsan K."/>
            <person name="Kiss B."/>
            <person name="Hess J."/>
            <person name="Varga T."/>
            <person name="Slot J."/>
            <person name="Riley R."/>
            <person name="Boka B."/>
            <person name="Rigling D."/>
            <person name="Barry K."/>
            <person name="Lee J."/>
            <person name="Mihaltcheva S."/>
            <person name="LaButti K."/>
            <person name="Lipzen A."/>
            <person name="Waldron R."/>
            <person name="Moloney N.M."/>
            <person name="Sperisen C."/>
            <person name="Kredics L."/>
            <person name="Vagvoelgyi C."/>
            <person name="Patrignani A."/>
            <person name="Fitzpatrick D."/>
            <person name="Nagy I."/>
            <person name="Doyle S."/>
            <person name="Anderson J.B."/>
            <person name="Grigoriev I.V."/>
            <person name="Gueldener U."/>
            <person name="Muensterkoetter M."/>
            <person name="Nagy L.G."/>
        </authorList>
    </citation>
    <scope>NUCLEOTIDE SEQUENCE [LARGE SCALE GENOMIC DNA]</scope>
    <source>
        <strain evidence="2">Ar21-2</strain>
    </source>
</reference>
<proteinExistence type="predicted"/>
<sequence length="147" mass="17325">MRRGPDGRMAISTSISTLPHLRLRKNLRFAGLWVYNFTIINIDLKGHEIFELRLFSQSEEAGAVGNQQWGLDIRCHQDNWYSYSTDHDDDYRFGTESEVEPGPHYVYEDGTTREIRINVPHKRSATREPKNYSEPRPWPILKKHRQI</sequence>
<protein>
    <submittedName>
        <fullName evidence="1">Uncharacterized protein</fullName>
    </submittedName>
</protein>
<dbReference type="Proteomes" id="UP000217790">
    <property type="component" value="Unassembled WGS sequence"/>
</dbReference>
<dbReference type="STRING" id="47427.A0A2H3CE64"/>
<dbReference type="AlphaFoldDB" id="A0A2H3CE64"/>